<protein>
    <recommendedName>
        <fullName evidence="1">RNA-dependent RNA polymerase</fullName>
        <ecNumber evidence="1">2.7.7.48</ecNumber>
    </recommendedName>
</protein>
<feature type="compositionally biased region" description="Polar residues" evidence="2">
    <location>
        <begin position="227"/>
        <end position="238"/>
    </location>
</feature>
<feature type="domain" description="RDRP core" evidence="3">
    <location>
        <begin position="10"/>
        <end position="135"/>
    </location>
</feature>
<keyword evidence="1" id="KW-0696">RNA-directed RNA polymerase</keyword>
<dbReference type="OrthoDB" id="6513042at2759"/>
<comment type="catalytic activity">
    <reaction evidence="1">
        <text>RNA(n) + a ribonucleoside 5'-triphosphate = RNA(n+1) + diphosphate</text>
        <dbReference type="Rhea" id="RHEA:21248"/>
        <dbReference type="Rhea" id="RHEA-COMP:14527"/>
        <dbReference type="Rhea" id="RHEA-COMP:17342"/>
        <dbReference type="ChEBI" id="CHEBI:33019"/>
        <dbReference type="ChEBI" id="CHEBI:61557"/>
        <dbReference type="ChEBI" id="CHEBI:140395"/>
        <dbReference type="EC" id="2.7.7.48"/>
    </reaction>
</comment>
<keyword evidence="1" id="KW-0808">Transferase</keyword>
<reference evidence="4" key="1">
    <citation type="submission" date="2021-02" db="EMBL/GenBank/DDBJ databases">
        <authorList>
            <person name="Nowell W R."/>
        </authorList>
    </citation>
    <scope>NUCLEOTIDE SEQUENCE</scope>
</reference>
<dbReference type="Pfam" id="PF05183">
    <property type="entry name" value="RdRP"/>
    <property type="match status" value="1"/>
</dbReference>
<feature type="region of interest" description="Disordered" evidence="2">
    <location>
        <begin position="218"/>
        <end position="238"/>
    </location>
</feature>
<dbReference type="GO" id="GO:0031380">
    <property type="term" value="C:nuclear RNA-directed RNA polymerase complex"/>
    <property type="evidence" value="ECO:0007669"/>
    <property type="project" value="TreeGrafter"/>
</dbReference>
<dbReference type="GO" id="GO:0030422">
    <property type="term" value="P:siRNA processing"/>
    <property type="evidence" value="ECO:0007669"/>
    <property type="project" value="TreeGrafter"/>
</dbReference>
<evidence type="ECO:0000256" key="2">
    <source>
        <dbReference type="SAM" id="MobiDB-lite"/>
    </source>
</evidence>
<dbReference type="InterPro" id="IPR057596">
    <property type="entry name" value="RDRP_core"/>
</dbReference>
<dbReference type="EMBL" id="CAJNOQ010020830">
    <property type="protein sequence ID" value="CAF1476194.1"/>
    <property type="molecule type" value="Genomic_DNA"/>
</dbReference>
<sequence>MFGCSLESPLKSGECFIRYEILDDKGQQTGRFECVHDCTVIITKNPCPYAGDMIQLRAVDIPELHDLKDVVVFPVNGERPHFNEIAGSDLDGDQYWVYWGCEFKLKTQVAPLDYKSKPKSPHPHPITADDVIDCILSTFGATTIDSQKTGKIIDRKELQKIRQKIGYDYPDFLIRDGGKQTYESSSLLGKLYRNGLSFIELKNYSSKQLLSVEGQTSSLNTTSQQQRPQHVSTSNTSAYSKYRHQEDICYNTQLHNTDTKYINSSMTSMSSLLNTKLVKSDLNCSISSTPNSMYDTNFSSSSSISSNHNEMSGLSSQPKYDENNNNNITTMNLLPPSIYKNDIMKESTLIFDQLTSSPQSSSAELPCSNNNCNFTQIFFIDGMTSLSSSIKYIRSNKPSFREHENMIRFDLQLPSRRIQINHEQHSALFYNKLHDILLNESASEYKQSIHGDVELIISFGYFYCLHYPKQQHTNDLPTDLETLANDYFLPYLTDTYLPSTIVHPIERPTVDIQQIFYQVNHTIKREVS</sequence>
<comment type="caution">
    <text evidence="4">The sequence shown here is derived from an EMBL/GenBank/DDBJ whole genome shotgun (WGS) entry which is preliminary data.</text>
</comment>
<dbReference type="Proteomes" id="UP000663829">
    <property type="component" value="Unassembled WGS sequence"/>
</dbReference>
<evidence type="ECO:0000313" key="5">
    <source>
        <dbReference type="EMBL" id="CAF4342237.1"/>
    </source>
</evidence>
<evidence type="ECO:0000256" key="1">
    <source>
        <dbReference type="RuleBase" id="RU363098"/>
    </source>
</evidence>
<dbReference type="GO" id="GO:0003723">
    <property type="term" value="F:RNA binding"/>
    <property type="evidence" value="ECO:0007669"/>
    <property type="project" value="UniProtKB-KW"/>
</dbReference>
<dbReference type="PANTHER" id="PTHR23079">
    <property type="entry name" value="RNA-DEPENDENT RNA POLYMERASE"/>
    <property type="match status" value="1"/>
</dbReference>
<accession>A0A815RGF8</accession>
<dbReference type="PANTHER" id="PTHR23079:SF55">
    <property type="entry name" value="RNA-DIRECTED RNA POLYMERASE"/>
    <property type="match status" value="1"/>
</dbReference>
<keyword evidence="1" id="KW-0694">RNA-binding</keyword>
<dbReference type="Proteomes" id="UP000681722">
    <property type="component" value="Unassembled WGS sequence"/>
</dbReference>
<gene>
    <name evidence="4" type="ORF">GPM918_LOCUS35643</name>
    <name evidence="5" type="ORF">SRO942_LOCUS36362</name>
</gene>
<evidence type="ECO:0000259" key="3">
    <source>
        <dbReference type="Pfam" id="PF05183"/>
    </source>
</evidence>
<organism evidence="4 6">
    <name type="scientific">Didymodactylos carnosus</name>
    <dbReference type="NCBI Taxonomy" id="1234261"/>
    <lineage>
        <taxon>Eukaryota</taxon>
        <taxon>Metazoa</taxon>
        <taxon>Spiralia</taxon>
        <taxon>Gnathifera</taxon>
        <taxon>Rotifera</taxon>
        <taxon>Eurotatoria</taxon>
        <taxon>Bdelloidea</taxon>
        <taxon>Philodinida</taxon>
        <taxon>Philodinidae</taxon>
        <taxon>Didymodactylos</taxon>
    </lineage>
</organism>
<keyword evidence="6" id="KW-1185">Reference proteome</keyword>
<evidence type="ECO:0000313" key="4">
    <source>
        <dbReference type="EMBL" id="CAF1476194.1"/>
    </source>
</evidence>
<evidence type="ECO:0000313" key="6">
    <source>
        <dbReference type="Proteomes" id="UP000663829"/>
    </source>
</evidence>
<keyword evidence="1" id="KW-0548">Nucleotidyltransferase</keyword>
<dbReference type="InterPro" id="IPR007855">
    <property type="entry name" value="RDRP"/>
</dbReference>
<name>A0A815RGF8_9BILA</name>
<proteinExistence type="inferred from homology"/>
<comment type="similarity">
    <text evidence="1">Belongs to the RdRP family.</text>
</comment>
<dbReference type="EMBL" id="CAJOBC010086300">
    <property type="protein sequence ID" value="CAF4342237.1"/>
    <property type="molecule type" value="Genomic_DNA"/>
</dbReference>
<dbReference type="EC" id="2.7.7.48" evidence="1"/>
<dbReference type="AlphaFoldDB" id="A0A815RGF8"/>
<dbReference type="GO" id="GO:0003968">
    <property type="term" value="F:RNA-directed RNA polymerase activity"/>
    <property type="evidence" value="ECO:0007669"/>
    <property type="project" value="UniProtKB-KW"/>
</dbReference>